<dbReference type="Gene3D" id="3.40.50.300">
    <property type="entry name" value="P-loop containing nucleotide triphosphate hydrolases"/>
    <property type="match status" value="2"/>
</dbReference>
<dbReference type="PANTHER" id="PTHR42957:SF1">
    <property type="entry name" value="HELICASE MJ1565-RELATED"/>
    <property type="match status" value="1"/>
</dbReference>
<reference evidence="2 3" key="1">
    <citation type="submission" date="2017-10" db="EMBL/GenBank/DDBJ databases">
        <title>Bacillus sp. nov., a halophilic bacterium isolated from a Yangshapao Lake.</title>
        <authorList>
            <person name="Wang H."/>
        </authorList>
    </citation>
    <scope>NUCLEOTIDE SEQUENCE [LARGE SCALE GENOMIC DNA]</scope>
    <source>
        <strain evidence="2 3">YSP-3</strain>
    </source>
</reference>
<evidence type="ECO:0000313" key="3">
    <source>
        <dbReference type="Proteomes" id="UP000248066"/>
    </source>
</evidence>
<dbReference type="GO" id="GO:0004386">
    <property type="term" value="F:helicase activity"/>
    <property type="evidence" value="ECO:0007669"/>
    <property type="project" value="UniProtKB-KW"/>
</dbReference>
<dbReference type="EMBL" id="PDOF01000002">
    <property type="protein sequence ID" value="PYZ97008.1"/>
    <property type="molecule type" value="Genomic_DNA"/>
</dbReference>
<keyword evidence="3" id="KW-1185">Reference proteome</keyword>
<accession>A0A2W0HTS1</accession>
<dbReference type="InterPro" id="IPR002789">
    <property type="entry name" value="HerA_central"/>
</dbReference>
<comment type="caution">
    <text evidence="2">The sequence shown here is derived from an EMBL/GenBank/DDBJ whole genome shotgun (WGS) entry which is preliminary data.</text>
</comment>
<organism evidence="2 3">
    <name type="scientific">Alteribacter lacisalsi</name>
    <dbReference type="NCBI Taxonomy" id="2045244"/>
    <lineage>
        <taxon>Bacteria</taxon>
        <taxon>Bacillati</taxon>
        <taxon>Bacillota</taxon>
        <taxon>Bacilli</taxon>
        <taxon>Bacillales</taxon>
        <taxon>Bacillaceae</taxon>
        <taxon>Alteribacter</taxon>
    </lineage>
</organism>
<dbReference type="InterPro" id="IPR027417">
    <property type="entry name" value="P-loop_NTPase"/>
</dbReference>
<dbReference type="Proteomes" id="UP000248066">
    <property type="component" value="Unassembled WGS sequence"/>
</dbReference>
<evidence type="ECO:0000313" key="2">
    <source>
        <dbReference type="EMBL" id="PYZ97008.1"/>
    </source>
</evidence>
<dbReference type="InterPro" id="IPR008571">
    <property type="entry name" value="HerA-like"/>
</dbReference>
<keyword evidence="2" id="KW-0378">Hydrolase</keyword>
<proteinExistence type="predicted"/>
<dbReference type="Pfam" id="PF01935">
    <property type="entry name" value="DUF87"/>
    <property type="match status" value="1"/>
</dbReference>
<feature type="domain" description="Helicase HerA central" evidence="1">
    <location>
        <begin position="97"/>
        <end position="380"/>
    </location>
</feature>
<protein>
    <submittedName>
        <fullName evidence="2">Bipolar DNA helicase</fullName>
    </submittedName>
</protein>
<name>A0A2W0HTS1_9BACI</name>
<keyword evidence="2" id="KW-0347">Helicase</keyword>
<keyword evidence="2" id="KW-0067">ATP-binding</keyword>
<dbReference type="AlphaFoldDB" id="A0A2W0HTS1"/>
<sequence>MEKVALGSYLRVSDEKECSLIAMVENFTIEENRDKPGEPKYIIEATPMGYLDVEGLFHRGNYSLTIPPTGVELAKREEIKKIYATGKEEARFCFAKLKQDEITSVPVDGNKFFNKHIAVVGSTGSGKSHTVAKIIQEASNVKSFEYDGLNNSHIVIFDIHSEYKTAFPKSNYINVESLFLPYWLMNGEELEEIFVETGDNNAYNQISLLRDVVTKNKQYHNDNNKNITFDTPVPFSIEEVVRCIINLTNETVDYNDVTKVTVDDDEINSLINDDDKYKHYFEKQMKFKKLANRSVSRGTYNDSDRKLDKMIFRMKGKINDNRLKFLSLGEKVNEFDIQFVKVLENIIGYNKEKKANISIIDISGVPFEVLNITVSLVSRLLFEYGYFFKKYYEERNELTDTEKEDYLPLMLVYEEAHKYVPKSSEAKYKSSRISIERIAKEGRKYGVTAMIVSQRPSEISETIFSQCSNFVAMRLTNPEDQNYIKKLLPDSLEALTASISTLQRGQAILTGEAIIMPSLVQIDPCIPAPSSSDIRYLEEWKKPWIDAQLPIITKKWNKN</sequence>
<dbReference type="PANTHER" id="PTHR42957">
    <property type="entry name" value="HELICASE MJ1565-RELATED"/>
    <property type="match status" value="1"/>
</dbReference>
<keyword evidence="2" id="KW-0547">Nucleotide-binding</keyword>
<evidence type="ECO:0000259" key="1">
    <source>
        <dbReference type="Pfam" id="PF01935"/>
    </source>
</evidence>
<gene>
    <name evidence="2" type="ORF">CR205_12935</name>
</gene>
<dbReference type="SUPFAM" id="SSF52540">
    <property type="entry name" value="P-loop containing nucleoside triphosphate hydrolases"/>
    <property type="match status" value="1"/>
</dbReference>
<dbReference type="OrthoDB" id="9806951at2"/>